<proteinExistence type="inferred from homology"/>
<dbReference type="PANTHER" id="PTHR30435:SF2">
    <property type="entry name" value="FLAGELLAR BASAL-BODY ROD PROTEIN FLGC"/>
    <property type="match status" value="1"/>
</dbReference>
<dbReference type="InterPro" id="IPR006299">
    <property type="entry name" value="FlgC"/>
</dbReference>
<dbReference type="Proteomes" id="UP000474104">
    <property type="component" value="Unassembled WGS sequence"/>
</dbReference>
<feature type="domain" description="Flagellar basal body rod protein N-terminal" evidence="7">
    <location>
        <begin position="8"/>
        <end position="34"/>
    </location>
</feature>
<evidence type="ECO:0000256" key="3">
    <source>
        <dbReference type="ARBA" id="ARBA00017941"/>
    </source>
</evidence>
<keyword evidence="10" id="KW-0282">Flagellum</keyword>
<reference evidence="10" key="1">
    <citation type="submission" date="2018-10" db="EMBL/GenBank/DDBJ databases">
        <title>Schaedlerella arabinophila gen. nov. sp. nov., isolated from the mouse intestinal tract and comparative analysis with the genome of the closely related altered Schaedler flora strain ASF502.</title>
        <authorList>
            <person name="Miyake S."/>
            <person name="Soh M."/>
            <person name="Seedorf H."/>
        </authorList>
    </citation>
    <scope>NUCLEOTIDE SEQUENCE [LARGE SCALE GENOMIC DNA]</scope>
    <source>
        <strain evidence="10">DSM 106076</strain>
    </source>
</reference>
<dbReference type="Pfam" id="PF00460">
    <property type="entry name" value="Flg_bb_rod"/>
    <property type="match status" value="1"/>
</dbReference>
<evidence type="ECO:0000256" key="6">
    <source>
        <dbReference type="RuleBase" id="RU362062"/>
    </source>
</evidence>
<feature type="domain" description="Flagellar basal-body/hook protein C-terminal" evidence="8">
    <location>
        <begin position="113"/>
        <end position="156"/>
    </location>
</feature>
<dbReference type="InterPro" id="IPR010930">
    <property type="entry name" value="Flg_bb/hook_C_dom"/>
</dbReference>
<dbReference type="STRING" id="2044587.C824_05227"/>
<dbReference type="OrthoDB" id="9794148at2"/>
<comment type="caution">
    <text evidence="10">The sequence shown here is derived from an EMBL/GenBank/DDBJ whole genome shotgun (WGS) entry which is preliminary data.</text>
</comment>
<comment type="subcellular location">
    <subcellularLocation>
        <location evidence="1 6">Bacterial flagellum basal body</location>
    </subcellularLocation>
</comment>
<comment type="similarity">
    <text evidence="2">Belongs to the flagella basal body rod proteins family.</text>
</comment>
<evidence type="ECO:0000313" key="11">
    <source>
        <dbReference type="Proteomes" id="UP000274920"/>
    </source>
</evidence>
<dbReference type="GO" id="GO:0030694">
    <property type="term" value="C:bacterial-type flagellum basal body, rod"/>
    <property type="evidence" value="ECO:0007669"/>
    <property type="project" value="UniProtKB-UniRule"/>
</dbReference>
<evidence type="ECO:0000313" key="12">
    <source>
        <dbReference type="Proteomes" id="UP000474104"/>
    </source>
</evidence>
<dbReference type="NCBIfam" id="TIGR01395">
    <property type="entry name" value="FlgC"/>
    <property type="match status" value="1"/>
</dbReference>
<reference evidence="9 12" key="2">
    <citation type="submission" date="2019-07" db="EMBL/GenBank/DDBJ databases">
        <title>Draft genome sequences of 15 bacterial species constituting the stable defined intestinal microbiota of the GM15 gnotobiotic mouse model.</title>
        <authorList>
            <person name="Elie C."/>
            <person name="Mathieu A."/>
            <person name="Saliou A."/>
            <person name="Darnaud M."/>
            <person name="Leulier F."/>
            <person name="Tamellini A."/>
        </authorList>
    </citation>
    <scope>NUCLEOTIDE SEQUENCE [LARGE SCALE GENOMIC DNA]</scope>
    <source>
        <strain evidence="12">ASF 502</strain>
        <strain evidence="9">MD300</strain>
    </source>
</reference>
<keyword evidence="4 6" id="KW-0975">Bacterial flagellum</keyword>
<evidence type="ECO:0000256" key="4">
    <source>
        <dbReference type="ARBA" id="ARBA00023143"/>
    </source>
</evidence>
<keyword evidence="10" id="KW-0966">Cell projection</keyword>
<organism evidence="10 11">
    <name type="scientific">Schaedlerella arabinosiphila</name>
    <dbReference type="NCBI Taxonomy" id="2044587"/>
    <lineage>
        <taxon>Bacteria</taxon>
        <taxon>Bacillati</taxon>
        <taxon>Bacillota</taxon>
        <taxon>Clostridia</taxon>
        <taxon>Lachnospirales</taxon>
        <taxon>Lachnospiraceae</taxon>
        <taxon>Schaedlerella</taxon>
    </lineage>
</organism>
<evidence type="ECO:0000313" key="9">
    <source>
        <dbReference type="EMBL" id="NDO68755.1"/>
    </source>
</evidence>
<dbReference type="PANTHER" id="PTHR30435">
    <property type="entry name" value="FLAGELLAR PROTEIN"/>
    <property type="match status" value="1"/>
</dbReference>
<accession>A0A426DLN6</accession>
<protein>
    <recommendedName>
        <fullName evidence="3 6">Flagellar basal-body rod protein FlgC</fullName>
    </recommendedName>
</protein>
<sequence>MSFLSSFDISASALTAERQRLDIASQNLANTNSTRTESGDGPYRRKMVVFQEIASTDVTSSRNSAASGSFRSRFNSLLNKNATKGGVRVTEIIEDERDLYPVYNPDHPDADEQGYVMMPNVDPVKETVDAMSATRSYEANITAFNAMKLMAQRALDIGK</sequence>
<keyword evidence="10" id="KW-0969">Cilium</keyword>
<dbReference type="Proteomes" id="UP000274920">
    <property type="component" value="Unassembled WGS sequence"/>
</dbReference>
<dbReference type="eggNOG" id="COG1558">
    <property type="taxonomic scope" value="Bacteria"/>
</dbReference>
<dbReference type="GO" id="GO:0071978">
    <property type="term" value="P:bacterial-type flagellum-dependent swarming motility"/>
    <property type="evidence" value="ECO:0007669"/>
    <property type="project" value="TreeGrafter"/>
</dbReference>
<evidence type="ECO:0000313" key="10">
    <source>
        <dbReference type="EMBL" id="RRK33675.1"/>
    </source>
</evidence>
<evidence type="ECO:0000256" key="1">
    <source>
        <dbReference type="ARBA" id="ARBA00004117"/>
    </source>
</evidence>
<evidence type="ECO:0000256" key="5">
    <source>
        <dbReference type="ARBA" id="ARBA00025933"/>
    </source>
</evidence>
<evidence type="ECO:0000256" key="2">
    <source>
        <dbReference type="ARBA" id="ARBA00009677"/>
    </source>
</evidence>
<keyword evidence="11" id="KW-1185">Reference proteome</keyword>
<dbReference type="RefSeq" id="WP_004072117.1">
    <property type="nucleotide sequence ID" value="NZ_CASCYM010000045.1"/>
</dbReference>
<dbReference type="AlphaFoldDB" id="N1ZWV8"/>
<evidence type="ECO:0000259" key="7">
    <source>
        <dbReference type="Pfam" id="PF00460"/>
    </source>
</evidence>
<dbReference type="EMBL" id="VIRB01000057">
    <property type="protein sequence ID" value="NDO68755.1"/>
    <property type="molecule type" value="Genomic_DNA"/>
</dbReference>
<dbReference type="HOGENOM" id="CLU_123272_0_0_9"/>
<comment type="subunit">
    <text evidence="5 6">The basal body constitutes a major portion of the flagellar organelle and consists of four rings (L,P,S, and M) mounted on a central rod. The rod consists of about 26 subunits of FlgG in the distal portion, and FlgB, FlgC and FlgF are thought to build up the proximal portion of the rod with about 6 subunits each.</text>
</comment>
<accession>N1ZWV8</accession>
<evidence type="ECO:0000259" key="8">
    <source>
        <dbReference type="Pfam" id="PF06429"/>
    </source>
</evidence>
<dbReference type="Pfam" id="PF06429">
    <property type="entry name" value="Flg_bbr_C"/>
    <property type="match status" value="1"/>
</dbReference>
<dbReference type="EMBL" id="RHJS01000002">
    <property type="protein sequence ID" value="RRK33675.1"/>
    <property type="molecule type" value="Genomic_DNA"/>
</dbReference>
<name>N1ZWV8_9FIRM</name>
<dbReference type="InterPro" id="IPR001444">
    <property type="entry name" value="Flag_bb_rod_N"/>
</dbReference>
<gene>
    <name evidence="10" type="primary">flgC</name>
    <name evidence="10" type="ORF">EBB54_21690</name>
    <name evidence="9" type="ORF">FMM80_08695</name>
</gene>